<accession>A0A3M8DSL9</accession>
<evidence type="ECO:0000256" key="1">
    <source>
        <dbReference type="ARBA" id="ARBA00022801"/>
    </source>
</evidence>
<dbReference type="EMBL" id="RHHQ01000006">
    <property type="protein sequence ID" value="RNB91160.1"/>
    <property type="molecule type" value="Genomic_DNA"/>
</dbReference>
<dbReference type="PRINTS" id="PR00502">
    <property type="entry name" value="NUDIXFAMILY"/>
</dbReference>
<proteinExistence type="inferred from homology"/>
<organism evidence="4 5">
    <name type="scientific">Brevibacillus fluminis</name>
    <dbReference type="NCBI Taxonomy" id="511487"/>
    <lineage>
        <taxon>Bacteria</taxon>
        <taxon>Bacillati</taxon>
        <taxon>Bacillota</taxon>
        <taxon>Bacilli</taxon>
        <taxon>Bacillales</taxon>
        <taxon>Paenibacillaceae</taxon>
        <taxon>Brevibacillus</taxon>
    </lineage>
</organism>
<dbReference type="OrthoDB" id="9131041at2"/>
<dbReference type="InterPro" id="IPR015797">
    <property type="entry name" value="NUDIX_hydrolase-like_dom_sf"/>
</dbReference>
<name>A0A3M8DSL9_9BACL</name>
<comment type="similarity">
    <text evidence="2">Belongs to the Nudix hydrolase family.</text>
</comment>
<dbReference type="GO" id="GO:0016787">
    <property type="term" value="F:hydrolase activity"/>
    <property type="evidence" value="ECO:0007669"/>
    <property type="project" value="UniProtKB-KW"/>
</dbReference>
<keyword evidence="5" id="KW-1185">Reference proteome</keyword>
<gene>
    <name evidence="4" type="ORF">EDM56_06135</name>
</gene>
<dbReference type="Proteomes" id="UP000271031">
    <property type="component" value="Unassembled WGS sequence"/>
</dbReference>
<dbReference type="InterPro" id="IPR020084">
    <property type="entry name" value="NUDIX_hydrolase_CS"/>
</dbReference>
<feature type="domain" description="Nudix hydrolase" evidence="3">
    <location>
        <begin position="11"/>
        <end position="142"/>
    </location>
</feature>
<keyword evidence="1 2" id="KW-0378">Hydrolase</keyword>
<evidence type="ECO:0000259" key="3">
    <source>
        <dbReference type="PROSITE" id="PS51462"/>
    </source>
</evidence>
<dbReference type="Pfam" id="PF00293">
    <property type="entry name" value="NUDIX"/>
    <property type="match status" value="1"/>
</dbReference>
<sequence length="154" mass="17384">MHRFLDHYGLPVTLTFDPAIFSERTAKHVLVFPFYQNKLLFTIHTERGIELPGGKVEPGETSIAAAIRETYEETGYCLSAIRKIGQYTVGDAIVKDIYVAQVERQLQEMVHDNVGGCLLLDVPETLKTDDKFSPTLRDDVYPLTLAYLREHGLA</sequence>
<dbReference type="PROSITE" id="PS00893">
    <property type="entry name" value="NUDIX_BOX"/>
    <property type="match status" value="1"/>
</dbReference>
<dbReference type="SUPFAM" id="SSF55811">
    <property type="entry name" value="Nudix"/>
    <property type="match status" value="1"/>
</dbReference>
<comment type="caution">
    <text evidence="4">The sequence shown here is derived from an EMBL/GenBank/DDBJ whole genome shotgun (WGS) entry which is preliminary data.</text>
</comment>
<dbReference type="InterPro" id="IPR020476">
    <property type="entry name" value="Nudix_hydrolase"/>
</dbReference>
<evidence type="ECO:0000313" key="4">
    <source>
        <dbReference type="EMBL" id="RNB91160.1"/>
    </source>
</evidence>
<dbReference type="AlphaFoldDB" id="A0A3M8DSL9"/>
<evidence type="ECO:0000256" key="2">
    <source>
        <dbReference type="RuleBase" id="RU003476"/>
    </source>
</evidence>
<evidence type="ECO:0000313" key="5">
    <source>
        <dbReference type="Proteomes" id="UP000271031"/>
    </source>
</evidence>
<dbReference type="RefSeq" id="WP_122917012.1">
    <property type="nucleotide sequence ID" value="NZ_RHHQ01000006.1"/>
</dbReference>
<dbReference type="Gene3D" id="3.90.79.10">
    <property type="entry name" value="Nucleoside Triphosphate Pyrophosphohydrolase"/>
    <property type="match status" value="1"/>
</dbReference>
<protein>
    <submittedName>
        <fullName evidence="4">NUDIX domain-containing protein</fullName>
    </submittedName>
</protein>
<dbReference type="PROSITE" id="PS51462">
    <property type="entry name" value="NUDIX"/>
    <property type="match status" value="1"/>
</dbReference>
<dbReference type="InterPro" id="IPR000086">
    <property type="entry name" value="NUDIX_hydrolase_dom"/>
</dbReference>
<reference evidence="4 5" key="1">
    <citation type="submission" date="2018-10" db="EMBL/GenBank/DDBJ databases">
        <title>Phylogenomics of Brevibacillus.</title>
        <authorList>
            <person name="Dunlap C."/>
        </authorList>
    </citation>
    <scope>NUCLEOTIDE SEQUENCE [LARGE SCALE GENOMIC DNA]</scope>
    <source>
        <strain evidence="4 5">JCM 15716</strain>
    </source>
</reference>